<dbReference type="Gene3D" id="1.10.10.10">
    <property type="entry name" value="Winged helix-like DNA-binding domain superfamily/Winged helix DNA-binding domain"/>
    <property type="match status" value="1"/>
</dbReference>
<dbReference type="PROSITE" id="PS50995">
    <property type="entry name" value="HTH_MARR_2"/>
    <property type="match status" value="1"/>
</dbReference>
<proteinExistence type="predicted"/>
<keyword evidence="3" id="KW-1185">Reference proteome</keyword>
<dbReference type="InterPro" id="IPR000835">
    <property type="entry name" value="HTH_MarR-typ"/>
</dbReference>
<dbReference type="InterPro" id="IPR039422">
    <property type="entry name" value="MarR/SlyA-like"/>
</dbReference>
<evidence type="ECO:0000259" key="1">
    <source>
        <dbReference type="PROSITE" id="PS50995"/>
    </source>
</evidence>
<dbReference type="KEGG" id="mmag:MMAD_02430"/>
<dbReference type="PANTHER" id="PTHR33164">
    <property type="entry name" value="TRANSCRIPTIONAL REGULATOR, MARR FAMILY"/>
    <property type="match status" value="1"/>
</dbReference>
<dbReference type="InterPro" id="IPR036388">
    <property type="entry name" value="WH-like_DNA-bd_sf"/>
</dbReference>
<dbReference type="AlphaFoldDB" id="A0A7I7XC50"/>
<dbReference type="GO" id="GO:0003700">
    <property type="term" value="F:DNA-binding transcription factor activity"/>
    <property type="evidence" value="ECO:0007669"/>
    <property type="project" value="InterPro"/>
</dbReference>
<dbReference type="EMBL" id="AP022610">
    <property type="protein sequence ID" value="BBZ25948.1"/>
    <property type="molecule type" value="Genomic_DNA"/>
</dbReference>
<reference evidence="2 3" key="1">
    <citation type="journal article" date="2019" name="Emerg. Microbes Infect.">
        <title>Comprehensive subspecies identification of 175 nontuberculous mycobacteria species based on 7547 genomic profiles.</title>
        <authorList>
            <person name="Matsumoto Y."/>
            <person name="Kinjo T."/>
            <person name="Motooka D."/>
            <person name="Nabeya D."/>
            <person name="Jung N."/>
            <person name="Uechi K."/>
            <person name="Horii T."/>
            <person name="Iida T."/>
            <person name="Fujita J."/>
            <person name="Nakamura S."/>
        </authorList>
    </citation>
    <scope>NUCLEOTIDE SEQUENCE [LARGE SCALE GENOMIC DNA]</scope>
    <source>
        <strain evidence="2 3">JCM 13574</strain>
    </source>
</reference>
<dbReference type="GO" id="GO:0006950">
    <property type="term" value="P:response to stress"/>
    <property type="evidence" value="ECO:0007669"/>
    <property type="project" value="TreeGrafter"/>
</dbReference>
<evidence type="ECO:0000313" key="2">
    <source>
        <dbReference type="EMBL" id="BBZ25948.1"/>
    </source>
</evidence>
<dbReference type="Pfam" id="PF01047">
    <property type="entry name" value="MarR"/>
    <property type="match status" value="1"/>
</dbReference>
<feature type="domain" description="HTH marR-type" evidence="1">
    <location>
        <begin position="3"/>
        <end position="137"/>
    </location>
</feature>
<protein>
    <recommendedName>
        <fullName evidence="1">HTH marR-type domain-containing protein</fullName>
    </recommendedName>
</protein>
<dbReference type="Proteomes" id="UP000466517">
    <property type="component" value="Chromosome"/>
</dbReference>
<dbReference type="InterPro" id="IPR036390">
    <property type="entry name" value="WH_DNA-bd_sf"/>
</dbReference>
<dbReference type="PANTHER" id="PTHR33164:SF94">
    <property type="entry name" value="TRANSCRIPTIONAL REGULATORY PROTEIN-RELATED"/>
    <property type="match status" value="1"/>
</dbReference>
<dbReference type="SMART" id="SM00347">
    <property type="entry name" value="HTH_MARR"/>
    <property type="match status" value="1"/>
</dbReference>
<accession>A0A7I7XC50</accession>
<organism evidence="2 3">
    <name type="scientific">Mycolicibacterium madagascariense</name>
    <dbReference type="NCBI Taxonomy" id="212765"/>
    <lineage>
        <taxon>Bacteria</taxon>
        <taxon>Bacillati</taxon>
        <taxon>Actinomycetota</taxon>
        <taxon>Actinomycetes</taxon>
        <taxon>Mycobacteriales</taxon>
        <taxon>Mycobacteriaceae</taxon>
        <taxon>Mycolicibacterium</taxon>
    </lineage>
</organism>
<dbReference type="SUPFAM" id="SSF46785">
    <property type="entry name" value="Winged helix' DNA-binding domain"/>
    <property type="match status" value="1"/>
</dbReference>
<dbReference type="PRINTS" id="PR00598">
    <property type="entry name" value="HTHMARR"/>
</dbReference>
<evidence type="ECO:0000313" key="3">
    <source>
        <dbReference type="Proteomes" id="UP000466517"/>
    </source>
</evidence>
<dbReference type="RefSeq" id="WP_246240161.1">
    <property type="nucleotide sequence ID" value="NZ_AP022610.1"/>
</dbReference>
<gene>
    <name evidence="2" type="ORF">MMAD_02430</name>
</gene>
<name>A0A7I7XC50_9MYCO</name>
<sequence>MELTVLFDQLVRFETELWNAVDARLRRDFQLPLARFEPMKAIDEVPSCRVQDIAARLSITIGGTSKLVDRIESAGHCRRVANPRDRRSSLIELTPRGRRLLVEAGRAFDEELATRIGSAVTPRQLAQFTSVLERLRAHSAAVDGPGPLTAAAAGRSDIA</sequence>